<accession>A0A2P8C9M5</accession>
<dbReference type="EMBL" id="PYGC01000008">
    <property type="protein sequence ID" value="PSK81679.1"/>
    <property type="molecule type" value="Genomic_DNA"/>
</dbReference>
<evidence type="ECO:0000313" key="5">
    <source>
        <dbReference type="Proteomes" id="UP000396862"/>
    </source>
</evidence>
<evidence type="ECO:0000259" key="1">
    <source>
        <dbReference type="Pfam" id="PF03992"/>
    </source>
</evidence>
<name>A0A2P8C9M5_9BACT</name>
<dbReference type="Pfam" id="PF03992">
    <property type="entry name" value="ABM"/>
    <property type="match status" value="1"/>
</dbReference>
<keyword evidence="5" id="KW-1185">Reference proteome</keyword>
<dbReference type="InterPro" id="IPR011008">
    <property type="entry name" value="Dimeric_a/b-barrel"/>
</dbReference>
<dbReference type="Proteomes" id="UP000396862">
    <property type="component" value="Unassembled WGS sequence"/>
</dbReference>
<evidence type="ECO:0000313" key="2">
    <source>
        <dbReference type="EMBL" id="GET21202.1"/>
    </source>
</evidence>
<gene>
    <name evidence="2" type="primary">yqjZ</name>
    <name evidence="3" type="ORF">CLV93_10877</name>
    <name evidence="2" type="ORF">JCM18694_14480</name>
</gene>
<dbReference type="AlphaFoldDB" id="A0A2P8C9M5"/>
<feature type="domain" description="ABM" evidence="1">
    <location>
        <begin position="10"/>
        <end position="80"/>
    </location>
</feature>
<evidence type="ECO:0000313" key="3">
    <source>
        <dbReference type="EMBL" id="PSK81679.1"/>
    </source>
</evidence>
<dbReference type="InterPro" id="IPR007138">
    <property type="entry name" value="ABM_dom"/>
</dbReference>
<proteinExistence type="predicted"/>
<keyword evidence="3" id="KW-0560">Oxidoreductase</keyword>
<comment type="caution">
    <text evidence="3">The sequence shown here is derived from an EMBL/GenBank/DDBJ whole genome shotgun (WGS) entry which is preliminary data.</text>
</comment>
<dbReference type="InterPro" id="IPR052936">
    <property type="entry name" value="Jasmonate_Hydroxylase-like"/>
</dbReference>
<dbReference type="PANTHER" id="PTHR37811">
    <property type="entry name" value="BLL5343 PROTEIN"/>
    <property type="match status" value="1"/>
</dbReference>
<keyword evidence="3" id="KW-0503">Monooxygenase</keyword>
<reference evidence="3 4" key="1">
    <citation type="submission" date="2018-03" db="EMBL/GenBank/DDBJ databases">
        <title>Genomic Encyclopedia of Archaeal and Bacterial Type Strains, Phase II (KMG-II): from individual species to whole genera.</title>
        <authorList>
            <person name="Goeker M."/>
        </authorList>
    </citation>
    <scope>NUCLEOTIDE SEQUENCE [LARGE SCALE GENOMIC DNA]</scope>
    <source>
        <strain evidence="3 4">DSM 27267</strain>
    </source>
</reference>
<dbReference type="RefSeq" id="WP_211297865.1">
    <property type="nucleotide sequence ID" value="NZ_BLAU01000001.1"/>
</dbReference>
<dbReference type="EMBL" id="BLAU01000001">
    <property type="protein sequence ID" value="GET21202.1"/>
    <property type="molecule type" value="Genomic_DNA"/>
</dbReference>
<sequence>MIAQTPEPTYYAVIFTSVRTEGDNGYAAASERMVELARQQDGFLGVESAREELGITVSYWRDLDSIKRWKENAEHAAVREKGRRDWYRSFKTRIAKVEHDYGFEK</sequence>
<dbReference type="Gene3D" id="3.30.70.100">
    <property type="match status" value="1"/>
</dbReference>
<dbReference type="SUPFAM" id="SSF54909">
    <property type="entry name" value="Dimeric alpha+beta barrel"/>
    <property type="match status" value="1"/>
</dbReference>
<dbReference type="PANTHER" id="PTHR37811:SF2">
    <property type="entry name" value="ABM DOMAIN-CONTAINING PROTEIN"/>
    <property type="match status" value="1"/>
</dbReference>
<reference evidence="2 5" key="2">
    <citation type="submission" date="2019-10" db="EMBL/GenBank/DDBJ databases">
        <title>Prolixibacter strains distinguished by the presence of nitrate reductase genes were adept at nitrate-dependent anaerobic corrosion of metallic iron and carbon steel.</title>
        <authorList>
            <person name="Iino T."/>
            <person name="Shono N."/>
            <person name="Ito K."/>
            <person name="Nakamura R."/>
            <person name="Sueoka K."/>
            <person name="Harayama S."/>
            <person name="Ohkuma M."/>
        </authorList>
    </citation>
    <scope>NUCLEOTIDE SEQUENCE [LARGE SCALE GENOMIC DNA]</scope>
    <source>
        <strain evidence="2 5">MIC1-1</strain>
    </source>
</reference>
<dbReference type="GO" id="GO:0004497">
    <property type="term" value="F:monooxygenase activity"/>
    <property type="evidence" value="ECO:0007669"/>
    <property type="project" value="UniProtKB-KW"/>
</dbReference>
<protein>
    <submittedName>
        <fullName evidence="3">Heme-degrading monooxygenase HmoA</fullName>
    </submittedName>
</protein>
<dbReference type="Proteomes" id="UP000240621">
    <property type="component" value="Unassembled WGS sequence"/>
</dbReference>
<organism evidence="3 4">
    <name type="scientific">Prolixibacter denitrificans</name>
    <dbReference type="NCBI Taxonomy" id="1541063"/>
    <lineage>
        <taxon>Bacteria</taxon>
        <taxon>Pseudomonadati</taxon>
        <taxon>Bacteroidota</taxon>
        <taxon>Bacteroidia</taxon>
        <taxon>Marinilabiliales</taxon>
        <taxon>Prolixibacteraceae</taxon>
        <taxon>Prolixibacter</taxon>
    </lineage>
</organism>
<evidence type="ECO:0000313" key="4">
    <source>
        <dbReference type="Proteomes" id="UP000240621"/>
    </source>
</evidence>